<proteinExistence type="predicted"/>
<keyword evidence="1" id="KW-0472">Membrane</keyword>
<evidence type="ECO:0000313" key="2">
    <source>
        <dbReference type="EMBL" id="NML16950.1"/>
    </source>
</evidence>
<keyword evidence="1" id="KW-0812">Transmembrane</keyword>
<dbReference type="RefSeq" id="WP_169161856.1">
    <property type="nucleotide sequence ID" value="NZ_JABBFW010000014.1"/>
</dbReference>
<name>A0A848FFM4_9BURK</name>
<gene>
    <name evidence="2" type="ORF">HHL10_18370</name>
</gene>
<organism evidence="2 3">
    <name type="scientific">Azohydromonas caseinilytica</name>
    <dbReference type="NCBI Taxonomy" id="2728836"/>
    <lineage>
        <taxon>Bacteria</taxon>
        <taxon>Pseudomonadati</taxon>
        <taxon>Pseudomonadota</taxon>
        <taxon>Betaproteobacteria</taxon>
        <taxon>Burkholderiales</taxon>
        <taxon>Sphaerotilaceae</taxon>
        <taxon>Azohydromonas</taxon>
    </lineage>
</organism>
<keyword evidence="3" id="KW-1185">Reference proteome</keyword>
<dbReference type="Proteomes" id="UP000574067">
    <property type="component" value="Unassembled WGS sequence"/>
</dbReference>
<feature type="transmembrane region" description="Helical" evidence="1">
    <location>
        <begin position="78"/>
        <end position="95"/>
    </location>
</feature>
<dbReference type="EMBL" id="JABBFW010000014">
    <property type="protein sequence ID" value="NML16950.1"/>
    <property type="molecule type" value="Genomic_DNA"/>
</dbReference>
<keyword evidence="1" id="KW-1133">Transmembrane helix</keyword>
<accession>A0A848FFM4</accession>
<dbReference type="AlphaFoldDB" id="A0A848FFM4"/>
<reference evidence="2 3" key="1">
    <citation type="submission" date="2020-04" db="EMBL/GenBank/DDBJ databases">
        <title>Azohydromonas sp. isolated from soil.</title>
        <authorList>
            <person name="Dahal R.H."/>
        </authorList>
    </citation>
    <scope>NUCLEOTIDE SEQUENCE [LARGE SCALE GENOMIC DNA]</scope>
    <source>
        <strain evidence="2 3">G-1-1-14</strain>
    </source>
</reference>
<evidence type="ECO:0000256" key="1">
    <source>
        <dbReference type="SAM" id="Phobius"/>
    </source>
</evidence>
<protein>
    <submittedName>
        <fullName evidence="2">Uncharacterized protein</fullName>
    </submittedName>
</protein>
<comment type="caution">
    <text evidence="2">The sequence shown here is derived from an EMBL/GenBank/DDBJ whole genome shotgun (WGS) entry which is preliminary data.</text>
</comment>
<sequence>MTLQAQDGDLQTLRGGDLIRIPGQHLCRVRRPATCASWGRAGLIQIKRAGWCVSMLAATRLERDSHPMRFHHRQLRRWAALVLLAWLFGVAMSVANACALRLSGDASAALVEHAEASSHHHNDGHDNESQANCLDFCEESSVAVSTWQAVPDLTSLAWLPTVFITLVIPAPPSLSARSVCAPPDVAAGPPIPITLRRLTL</sequence>
<evidence type="ECO:0000313" key="3">
    <source>
        <dbReference type="Proteomes" id="UP000574067"/>
    </source>
</evidence>